<evidence type="ECO:0000313" key="2">
    <source>
        <dbReference type="Proteomes" id="UP000077755"/>
    </source>
</evidence>
<dbReference type="EMBL" id="CP093344">
    <property type="protein sequence ID" value="WOG89477.1"/>
    <property type="molecule type" value="Genomic_DNA"/>
</dbReference>
<dbReference type="SUPFAM" id="SSF55961">
    <property type="entry name" value="Bet v1-like"/>
    <property type="match status" value="1"/>
</dbReference>
<protein>
    <recommendedName>
        <fullName evidence="3">Lachrymatory-factor synthase</fullName>
    </recommendedName>
</protein>
<dbReference type="InterPro" id="IPR053249">
    <property type="entry name" value="LFS"/>
</dbReference>
<dbReference type="GO" id="GO:0004864">
    <property type="term" value="F:protein phosphatase inhibitor activity"/>
    <property type="evidence" value="ECO:0007669"/>
    <property type="project" value="UniProtKB-ARBA"/>
</dbReference>
<dbReference type="FunFam" id="3.30.530.20:FF:000064">
    <property type="entry name" value="Lachrymatory-factor synthase"/>
    <property type="match status" value="1"/>
</dbReference>
<name>A0AAF1AQR7_DAUCS</name>
<dbReference type="Pfam" id="PF10604">
    <property type="entry name" value="Polyketide_cyc2"/>
    <property type="match status" value="1"/>
</dbReference>
<reference evidence="1" key="1">
    <citation type="journal article" date="2016" name="Nat. Genet.">
        <title>A high-quality carrot genome assembly provides new insights into carotenoid accumulation and asterid genome evolution.</title>
        <authorList>
            <person name="Iorizzo M."/>
            <person name="Ellison S."/>
            <person name="Senalik D."/>
            <person name="Zeng P."/>
            <person name="Satapoomin P."/>
            <person name="Huang J."/>
            <person name="Bowman M."/>
            <person name="Iovene M."/>
            <person name="Sanseverino W."/>
            <person name="Cavagnaro P."/>
            <person name="Yildiz M."/>
            <person name="Macko-Podgorni A."/>
            <person name="Moranska E."/>
            <person name="Grzebelus E."/>
            <person name="Grzebelus D."/>
            <person name="Ashrafi H."/>
            <person name="Zheng Z."/>
            <person name="Cheng S."/>
            <person name="Spooner D."/>
            <person name="Van Deynze A."/>
            <person name="Simon P."/>
        </authorList>
    </citation>
    <scope>NUCLEOTIDE SEQUENCE</scope>
    <source>
        <tissue evidence="1">Leaf</tissue>
    </source>
</reference>
<dbReference type="InterPro" id="IPR019587">
    <property type="entry name" value="Polyketide_cyclase/dehydratase"/>
</dbReference>
<dbReference type="Proteomes" id="UP000077755">
    <property type="component" value="Chromosome 2"/>
</dbReference>
<organism evidence="1 2">
    <name type="scientific">Daucus carota subsp. sativus</name>
    <name type="common">Carrot</name>
    <dbReference type="NCBI Taxonomy" id="79200"/>
    <lineage>
        <taxon>Eukaryota</taxon>
        <taxon>Viridiplantae</taxon>
        <taxon>Streptophyta</taxon>
        <taxon>Embryophyta</taxon>
        <taxon>Tracheophyta</taxon>
        <taxon>Spermatophyta</taxon>
        <taxon>Magnoliopsida</taxon>
        <taxon>eudicotyledons</taxon>
        <taxon>Gunneridae</taxon>
        <taxon>Pentapetalae</taxon>
        <taxon>asterids</taxon>
        <taxon>campanulids</taxon>
        <taxon>Apiales</taxon>
        <taxon>Apiaceae</taxon>
        <taxon>Apioideae</taxon>
        <taxon>Scandiceae</taxon>
        <taxon>Daucinae</taxon>
        <taxon>Daucus</taxon>
        <taxon>Daucus sect. Daucus</taxon>
    </lineage>
</organism>
<reference evidence="1" key="2">
    <citation type="submission" date="2022-03" db="EMBL/GenBank/DDBJ databases">
        <title>Draft title - Genomic analysis of global carrot germplasm unveils the trajectory of domestication and the origin of high carotenoid orange carrot.</title>
        <authorList>
            <person name="Iorizzo M."/>
            <person name="Ellison S."/>
            <person name="Senalik D."/>
            <person name="Macko-Podgorni A."/>
            <person name="Grzebelus D."/>
            <person name="Bostan H."/>
            <person name="Rolling W."/>
            <person name="Curaba J."/>
            <person name="Simon P."/>
        </authorList>
    </citation>
    <scope>NUCLEOTIDE SEQUENCE</scope>
    <source>
        <tissue evidence="1">Leaf</tissue>
    </source>
</reference>
<dbReference type="AlphaFoldDB" id="A0AAF1AQR7"/>
<proteinExistence type="predicted"/>
<dbReference type="PANTHER" id="PTHR33789">
    <property type="entry name" value="LACHRYMATORY-FACTOR SYNTHASE"/>
    <property type="match status" value="1"/>
</dbReference>
<gene>
    <name evidence="1" type="ORF">DCAR_0208715</name>
</gene>
<dbReference type="CDD" id="cd07821">
    <property type="entry name" value="PYR_PYL_RCAR_like"/>
    <property type="match status" value="1"/>
</dbReference>
<dbReference type="InterPro" id="IPR023393">
    <property type="entry name" value="START-like_dom_sf"/>
</dbReference>
<evidence type="ECO:0000313" key="1">
    <source>
        <dbReference type="EMBL" id="WOG89477.1"/>
    </source>
</evidence>
<evidence type="ECO:0008006" key="3">
    <source>
        <dbReference type="Google" id="ProtNLM"/>
    </source>
</evidence>
<accession>A0AAF1AQR7</accession>
<dbReference type="Gene3D" id="3.30.530.20">
    <property type="match status" value="1"/>
</dbReference>
<dbReference type="PANTHER" id="PTHR33789:SF11">
    <property type="entry name" value="OS05G0202300 PROTEIN"/>
    <property type="match status" value="1"/>
</dbReference>
<keyword evidence="2" id="KW-1185">Reference proteome</keyword>
<dbReference type="KEGG" id="dcr:108208341"/>
<sequence length="169" mass="19451">MGEETKAELWEGKVSVKLIDTKAENVWPLLFQDFCSIHKWLPSVDKCYKVEGVHGQPGLVRYCGTTRTSSSGGSDEPFTLWCHEKLLEIDETQRWLSYEIMENNLGFKMYRATLKVVPLEGCDEKGCEIKWLFVAEPVEGWKFEDFVSYLESSLQVMGKRMEKALQSPN</sequence>